<reference evidence="3" key="1">
    <citation type="journal article" date="2012" name="Science">
        <title>The Paleozoic origin of enzymatic lignin decomposition reconstructed from 31 fungal genomes.</title>
        <authorList>
            <person name="Floudas D."/>
            <person name="Binder M."/>
            <person name="Riley R."/>
            <person name="Barry K."/>
            <person name="Blanchette R.A."/>
            <person name="Henrissat B."/>
            <person name="Martinez A.T."/>
            <person name="Otillar R."/>
            <person name="Spatafora J.W."/>
            <person name="Yadav J.S."/>
            <person name="Aerts A."/>
            <person name="Benoit I."/>
            <person name="Boyd A."/>
            <person name="Carlson A."/>
            <person name="Copeland A."/>
            <person name="Coutinho P.M."/>
            <person name="de Vries R.P."/>
            <person name="Ferreira P."/>
            <person name="Findley K."/>
            <person name="Foster B."/>
            <person name="Gaskell J."/>
            <person name="Glotzer D."/>
            <person name="Gorecki P."/>
            <person name="Heitman J."/>
            <person name="Hesse C."/>
            <person name="Hori C."/>
            <person name="Igarashi K."/>
            <person name="Jurgens J.A."/>
            <person name="Kallen N."/>
            <person name="Kersten P."/>
            <person name="Kohler A."/>
            <person name="Kuees U."/>
            <person name="Kumar T.K.A."/>
            <person name="Kuo A."/>
            <person name="LaButti K."/>
            <person name="Larrondo L.F."/>
            <person name="Lindquist E."/>
            <person name="Ling A."/>
            <person name="Lombard V."/>
            <person name="Lucas S."/>
            <person name="Lundell T."/>
            <person name="Martin R."/>
            <person name="McLaughlin D.J."/>
            <person name="Morgenstern I."/>
            <person name="Morin E."/>
            <person name="Murat C."/>
            <person name="Nagy L.G."/>
            <person name="Nolan M."/>
            <person name="Ohm R.A."/>
            <person name="Patyshakuliyeva A."/>
            <person name="Rokas A."/>
            <person name="Ruiz-Duenas F.J."/>
            <person name="Sabat G."/>
            <person name="Salamov A."/>
            <person name="Samejima M."/>
            <person name="Schmutz J."/>
            <person name="Slot J.C."/>
            <person name="St John F."/>
            <person name="Stenlid J."/>
            <person name="Sun H."/>
            <person name="Sun S."/>
            <person name="Syed K."/>
            <person name="Tsang A."/>
            <person name="Wiebenga A."/>
            <person name="Young D."/>
            <person name="Pisabarro A."/>
            <person name="Eastwood D.C."/>
            <person name="Martin F."/>
            <person name="Cullen D."/>
            <person name="Grigoriev I.V."/>
            <person name="Hibbett D.S."/>
        </authorList>
    </citation>
    <scope>NUCLEOTIDE SEQUENCE [LARGE SCALE GENOMIC DNA]</scope>
    <source>
        <strain evidence="3">RWD-64-598 SS2</strain>
    </source>
</reference>
<evidence type="ECO:0000313" key="2">
    <source>
        <dbReference type="EMBL" id="EIW82715.1"/>
    </source>
</evidence>
<dbReference type="OrthoDB" id="2659386at2759"/>
<dbReference type="EMBL" id="JH711576">
    <property type="protein sequence ID" value="EIW82715.1"/>
    <property type="molecule type" value="Genomic_DNA"/>
</dbReference>
<dbReference type="OMA" id="ARECSAQ"/>
<organism evidence="2 3">
    <name type="scientific">Coniophora puteana (strain RWD-64-598)</name>
    <name type="common">Brown rot fungus</name>
    <dbReference type="NCBI Taxonomy" id="741705"/>
    <lineage>
        <taxon>Eukaryota</taxon>
        <taxon>Fungi</taxon>
        <taxon>Dikarya</taxon>
        <taxon>Basidiomycota</taxon>
        <taxon>Agaricomycotina</taxon>
        <taxon>Agaricomycetes</taxon>
        <taxon>Agaricomycetidae</taxon>
        <taxon>Boletales</taxon>
        <taxon>Coniophorineae</taxon>
        <taxon>Coniophoraceae</taxon>
        <taxon>Coniophora</taxon>
    </lineage>
</organism>
<evidence type="ECO:0000313" key="3">
    <source>
        <dbReference type="Proteomes" id="UP000053558"/>
    </source>
</evidence>
<name>A0A5M3MVI3_CONPW</name>
<evidence type="ECO:0000256" key="1">
    <source>
        <dbReference type="SAM" id="MobiDB-lite"/>
    </source>
</evidence>
<feature type="region of interest" description="Disordered" evidence="1">
    <location>
        <begin position="17"/>
        <end position="70"/>
    </location>
</feature>
<dbReference type="AlphaFoldDB" id="A0A5M3MVI3"/>
<proteinExistence type="predicted"/>
<comment type="caution">
    <text evidence="2">The sequence shown here is derived from an EMBL/GenBank/DDBJ whole genome shotgun (WGS) entry which is preliminary data.</text>
</comment>
<feature type="compositionally biased region" description="Basic and acidic residues" evidence="1">
    <location>
        <begin position="17"/>
        <end position="42"/>
    </location>
</feature>
<gene>
    <name evidence="2" type="ORF">CONPUDRAFT_71443</name>
</gene>
<dbReference type="Proteomes" id="UP000053558">
    <property type="component" value="Unassembled WGS sequence"/>
</dbReference>
<feature type="compositionally biased region" description="Polar residues" evidence="1">
    <location>
        <begin position="50"/>
        <end position="61"/>
    </location>
</feature>
<dbReference type="RefSeq" id="XP_007766427.1">
    <property type="nucleotide sequence ID" value="XM_007768237.1"/>
</dbReference>
<accession>A0A5M3MVI3</accession>
<sequence length="195" mass="22444">MVQTEAQRRATLKWRSKADVKEVQKAKNRERARVRRENERSARVNHAPTPGSSLPASTRLPSSAGDPPAAVLGLRTTRQKIERWRMGWGFHEDGDKRFHEVLKDARKRGPTATDMWFKEADQHTRRGRALLEELRGVDVTSLAHDHGALQDVYVQIFDLIMSVHAEVKFMEVKLHEYAPTTPLSQITRIRNYTLE</sequence>
<protein>
    <submittedName>
        <fullName evidence="2">Uncharacterized protein</fullName>
    </submittedName>
</protein>
<dbReference type="GeneID" id="19208927"/>
<dbReference type="KEGG" id="cput:CONPUDRAFT_71443"/>
<keyword evidence="3" id="KW-1185">Reference proteome</keyword>